<organism evidence="1 2">
    <name type="scientific">Mycena venus</name>
    <dbReference type="NCBI Taxonomy" id="2733690"/>
    <lineage>
        <taxon>Eukaryota</taxon>
        <taxon>Fungi</taxon>
        <taxon>Dikarya</taxon>
        <taxon>Basidiomycota</taxon>
        <taxon>Agaricomycotina</taxon>
        <taxon>Agaricomycetes</taxon>
        <taxon>Agaricomycetidae</taxon>
        <taxon>Agaricales</taxon>
        <taxon>Marasmiineae</taxon>
        <taxon>Mycenaceae</taxon>
        <taxon>Mycena</taxon>
    </lineage>
</organism>
<proteinExistence type="predicted"/>
<comment type="caution">
    <text evidence="1">The sequence shown here is derived from an EMBL/GenBank/DDBJ whole genome shotgun (WGS) entry which is preliminary data.</text>
</comment>
<dbReference type="AlphaFoldDB" id="A0A8H7CRH7"/>
<dbReference type="Proteomes" id="UP000620124">
    <property type="component" value="Unassembled WGS sequence"/>
</dbReference>
<name>A0A8H7CRH7_9AGAR</name>
<dbReference type="EMBL" id="JACAZI010000013">
    <property type="protein sequence ID" value="KAF7345567.1"/>
    <property type="molecule type" value="Genomic_DNA"/>
</dbReference>
<dbReference type="OrthoDB" id="3365698at2759"/>
<dbReference type="Gene3D" id="1.20.1280.50">
    <property type="match status" value="1"/>
</dbReference>
<evidence type="ECO:0000313" key="2">
    <source>
        <dbReference type="Proteomes" id="UP000620124"/>
    </source>
</evidence>
<sequence length="529" mass="59586">MSSLLCHRCGAVASSDAPVENPRPPPGTRYGVLSKSNEAPLDSEAAAVQLEISKTDTRLEYLATEITRLRARLKQLEEEHVSSSRYHSQNKAILSPLRRLPPEILGEIFSWTIPSLAECWDRERIRITDSPWSLTHVSRRWRAVAISNPSLWSLVAISYQSDIDPTWAYPLSMIETQIERAQKLNIFFGGCETIDCRPQVDAFQCLAKYSSRWEQLMLDLTSDLVPLLAGLRNRVPLLQTLSIQWNEEEGPEGVQSIDCFQNAPCLVDVGVRNDSRPITFLFPPYQLTHYDADGHWEVHRGILRQSPTLVEARITIPLEDEALSDFGGTINLLFLRRLFVSYPAILTSLRFPALEELAMDAMDDDDRAILADVELSIVRSASLRKLCFSGCPDAHRLVEILKNYPSIIELAIVIDTPACSYMALGLMQLLTRSIEVGSEAVVPELRRLTFGCSEEGWINRDAYLKMVTSHWNADHRALESASLLLDPGLDPDAAKILDLNKFREEGLDLLLLEGENATKVMDTWLCWTL</sequence>
<keyword evidence="2" id="KW-1185">Reference proteome</keyword>
<evidence type="ECO:0000313" key="1">
    <source>
        <dbReference type="EMBL" id="KAF7345567.1"/>
    </source>
</evidence>
<gene>
    <name evidence="1" type="ORF">MVEN_01575400</name>
</gene>
<protein>
    <submittedName>
        <fullName evidence="1">F-box domain-containing protein</fullName>
    </submittedName>
</protein>
<accession>A0A8H7CRH7</accession>
<reference evidence="1" key="1">
    <citation type="submission" date="2020-05" db="EMBL/GenBank/DDBJ databases">
        <title>Mycena genomes resolve the evolution of fungal bioluminescence.</title>
        <authorList>
            <person name="Tsai I.J."/>
        </authorList>
    </citation>
    <scope>NUCLEOTIDE SEQUENCE</scope>
    <source>
        <strain evidence="1">CCC161011</strain>
    </source>
</reference>